<dbReference type="InParanoid" id="F0XIT9"/>
<feature type="region of interest" description="Disordered" evidence="1">
    <location>
        <begin position="80"/>
        <end position="138"/>
    </location>
</feature>
<dbReference type="RefSeq" id="XP_014171687.1">
    <property type="nucleotide sequence ID" value="XM_014316212.1"/>
</dbReference>
<evidence type="ECO:0000256" key="1">
    <source>
        <dbReference type="SAM" id="MobiDB-lite"/>
    </source>
</evidence>
<feature type="compositionally biased region" description="Basic residues" evidence="1">
    <location>
        <begin position="94"/>
        <end position="105"/>
    </location>
</feature>
<dbReference type="eggNOG" id="ENOG502RK6A">
    <property type="taxonomic scope" value="Eukaryota"/>
</dbReference>
<dbReference type="EMBL" id="GL629782">
    <property type="protein sequence ID" value="EFX02205.1"/>
    <property type="molecule type" value="Genomic_DNA"/>
</dbReference>
<accession>F0XIT9</accession>
<keyword evidence="3" id="KW-1185">Reference proteome</keyword>
<dbReference type="HOGENOM" id="CLU_1907288_0_0_1"/>
<protein>
    <submittedName>
        <fullName evidence="2">Uncharacterized protein</fullName>
    </submittedName>
</protein>
<dbReference type="STRING" id="655863.F0XIT9"/>
<evidence type="ECO:0000313" key="2">
    <source>
        <dbReference type="EMBL" id="EFX02205.1"/>
    </source>
</evidence>
<evidence type="ECO:0000313" key="3">
    <source>
        <dbReference type="Proteomes" id="UP000007796"/>
    </source>
</evidence>
<proteinExistence type="predicted"/>
<feature type="region of interest" description="Disordered" evidence="1">
    <location>
        <begin position="1"/>
        <end position="22"/>
    </location>
</feature>
<dbReference type="AlphaFoldDB" id="F0XIT9"/>
<organism evidence="3">
    <name type="scientific">Grosmannia clavigera (strain kw1407 / UAMH 11150)</name>
    <name type="common">Blue stain fungus</name>
    <name type="synonym">Graphiocladiella clavigera</name>
    <dbReference type="NCBI Taxonomy" id="655863"/>
    <lineage>
        <taxon>Eukaryota</taxon>
        <taxon>Fungi</taxon>
        <taxon>Dikarya</taxon>
        <taxon>Ascomycota</taxon>
        <taxon>Pezizomycotina</taxon>
        <taxon>Sordariomycetes</taxon>
        <taxon>Sordariomycetidae</taxon>
        <taxon>Ophiostomatales</taxon>
        <taxon>Ophiostomataceae</taxon>
        <taxon>Leptographium</taxon>
    </lineage>
</organism>
<dbReference type="Proteomes" id="UP000007796">
    <property type="component" value="Unassembled WGS sequence"/>
</dbReference>
<gene>
    <name evidence="2" type="ORF">CMQ_2254</name>
</gene>
<dbReference type="OrthoDB" id="5403747at2759"/>
<dbReference type="GeneID" id="25975223"/>
<sequence length="138" mass="14803">MASPKVEDQDVPAVGPSLNATESLSLKQREQEVLMAAWLSIKGAEPQVDYDSMANILGLKNGHTASTVFYNLKKKMKQFRSQAGGAGELPASPIHKKPSTPRKRASGNANTPKSGRSAKRVKFEASTPQTPDLAEGEI</sequence>
<name>F0XIT9_GROCL</name>
<reference evidence="2 3" key="1">
    <citation type="journal article" date="2011" name="Proc. Natl. Acad. Sci. U.S.A.">
        <title>Genome and transcriptome analyses of the mountain pine beetle-fungal symbiont Grosmannia clavigera, a lodgepole pine pathogen.</title>
        <authorList>
            <person name="DiGuistini S."/>
            <person name="Wang Y."/>
            <person name="Liao N.Y."/>
            <person name="Taylor G."/>
            <person name="Tanguay P."/>
            <person name="Feau N."/>
            <person name="Henrissat B."/>
            <person name="Chan S.K."/>
            <person name="Hesse-Orce U."/>
            <person name="Alamouti S.M."/>
            <person name="Tsui C.K.M."/>
            <person name="Docking R.T."/>
            <person name="Levasseur A."/>
            <person name="Haridas S."/>
            <person name="Robertson G."/>
            <person name="Birol I."/>
            <person name="Holt R.A."/>
            <person name="Marra M.A."/>
            <person name="Hamelin R.C."/>
            <person name="Hirst M."/>
            <person name="Jones S.J.M."/>
            <person name="Bohlmann J."/>
            <person name="Breuil C."/>
        </authorList>
    </citation>
    <scope>NUCLEOTIDE SEQUENCE [LARGE SCALE GENOMIC DNA]</scope>
    <source>
        <strain evidence="3">kw1407 / UAMH 11150</strain>
    </source>
</reference>